<dbReference type="InterPro" id="IPR001249">
    <property type="entry name" value="AcCoA_biotinCC"/>
</dbReference>
<dbReference type="GO" id="GO:0003989">
    <property type="term" value="F:acetyl-CoA carboxylase activity"/>
    <property type="evidence" value="ECO:0007669"/>
    <property type="project" value="InterPro"/>
</dbReference>
<dbReference type="InterPro" id="IPR050709">
    <property type="entry name" value="Biotin_Carboxyl_Carrier/Decarb"/>
</dbReference>
<dbReference type="PANTHER" id="PTHR45266">
    <property type="entry name" value="OXALOACETATE DECARBOXYLASE ALPHA CHAIN"/>
    <property type="match status" value="1"/>
</dbReference>
<keyword evidence="8" id="KW-1185">Reference proteome</keyword>
<evidence type="ECO:0000313" key="7">
    <source>
        <dbReference type="EMBL" id="QOV89297.1"/>
    </source>
</evidence>
<dbReference type="CDD" id="cd06850">
    <property type="entry name" value="biotinyl_domain"/>
    <property type="match status" value="1"/>
</dbReference>
<reference evidence="7 8" key="1">
    <citation type="submission" date="2020-10" db="EMBL/GenBank/DDBJ databases">
        <title>Wide distribution of Phycisphaera-like planctomycetes from WD2101 soil group in peatlands and genome analysis of the first cultivated representative.</title>
        <authorList>
            <person name="Dedysh S.N."/>
            <person name="Beletsky A.V."/>
            <person name="Ivanova A."/>
            <person name="Kulichevskaya I.S."/>
            <person name="Suzina N.E."/>
            <person name="Philippov D.A."/>
            <person name="Rakitin A.L."/>
            <person name="Mardanov A.V."/>
            <person name="Ravin N.V."/>
        </authorList>
    </citation>
    <scope>NUCLEOTIDE SEQUENCE [LARGE SCALE GENOMIC DNA]</scope>
    <source>
        <strain evidence="7 8">M1803</strain>
    </source>
</reference>
<dbReference type="Proteomes" id="UP000593765">
    <property type="component" value="Chromosome"/>
</dbReference>
<evidence type="ECO:0000259" key="6">
    <source>
        <dbReference type="PROSITE" id="PS50968"/>
    </source>
</evidence>
<dbReference type="RefSeq" id="WP_206292327.1">
    <property type="nucleotide sequence ID" value="NZ_CP063458.1"/>
</dbReference>
<accession>A0A7M2WUT5</accession>
<gene>
    <name evidence="7" type="primary">accB</name>
    <name evidence="7" type="ORF">IPV69_24325</name>
</gene>
<dbReference type="UniPathway" id="UPA00094"/>
<dbReference type="KEGG" id="hbs:IPV69_24325"/>
<evidence type="ECO:0000256" key="2">
    <source>
        <dbReference type="ARBA" id="ARBA00017562"/>
    </source>
</evidence>
<keyword evidence="3 4" id="KW-0092">Biotin</keyword>
<dbReference type="InterPro" id="IPR011053">
    <property type="entry name" value="Single_hybrid_motif"/>
</dbReference>
<feature type="compositionally biased region" description="Low complexity" evidence="5">
    <location>
        <begin position="78"/>
        <end position="94"/>
    </location>
</feature>
<organism evidence="7 8">
    <name type="scientific">Humisphaera borealis</name>
    <dbReference type="NCBI Taxonomy" id="2807512"/>
    <lineage>
        <taxon>Bacteria</taxon>
        <taxon>Pseudomonadati</taxon>
        <taxon>Planctomycetota</taxon>
        <taxon>Phycisphaerae</taxon>
        <taxon>Tepidisphaerales</taxon>
        <taxon>Tepidisphaeraceae</taxon>
        <taxon>Humisphaera</taxon>
    </lineage>
</organism>
<dbReference type="PROSITE" id="PS50968">
    <property type="entry name" value="BIOTINYL_LIPOYL"/>
    <property type="match status" value="1"/>
</dbReference>
<feature type="compositionally biased region" description="Low complexity" evidence="5">
    <location>
        <begin position="10"/>
        <end position="25"/>
    </location>
</feature>
<dbReference type="GO" id="GO:0006633">
    <property type="term" value="P:fatty acid biosynthetic process"/>
    <property type="evidence" value="ECO:0007669"/>
    <property type="project" value="UniProtKB-UniPathway"/>
</dbReference>
<dbReference type="Pfam" id="PF00364">
    <property type="entry name" value="Biotin_lipoyl"/>
    <property type="match status" value="1"/>
</dbReference>
<comment type="pathway">
    <text evidence="4">Lipid metabolism; fatty acid biosynthesis.</text>
</comment>
<comment type="function">
    <text evidence="1 4">This protein is a component of the acetyl coenzyme A carboxylase complex; first, biotin carboxylase catalyzes the carboxylation of the carrier protein and then the transcarboxylase transfers the carboxyl group to form malonyl-CoA.</text>
</comment>
<feature type="region of interest" description="Disordered" evidence="5">
    <location>
        <begin position="1"/>
        <end position="25"/>
    </location>
</feature>
<dbReference type="InterPro" id="IPR000089">
    <property type="entry name" value="Biotin_lipoyl"/>
</dbReference>
<keyword evidence="4" id="KW-0275">Fatty acid biosynthesis</keyword>
<keyword evidence="4" id="KW-0276">Fatty acid metabolism</keyword>
<dbReference type="EMBL" id="CP063458">
    <property type="protein sequence ID" value="QOV89297.1"/>
    <property type="molecule type" value="Genomic_DNA"/>
</dbReference>
<dbReference type="AlphaFoldDB" id="A0A7M2WUT5"/>
<feature type="domain" description="Lipoyl-binding" evidence="6">
    <location>
        <begin position="101"/>
        <end position="178"/>
    </location>
</feature>
<evidence type="ECO:0000256" key="1">
    <source>
        <dbReference type="ARBA" id="ARBA00003761"/>
    </source>
</evidence>
<feature type="region of interest" description="Disordered" evidence="5">
    <location>
        <begin position="78"/>
        <end position="97"/>
    </location>
</feature>
<evidence type="ECO:0000256" key="4">
    <source>
        <dbReference type="RuleBase" id="RU364072"/>
    </source>
</evidence>
<evidence type="ECO:0000256" key="3">
    <source>
        <dbReference type="ARBA" id="ARBA00023267"/>
    </source>
</evidence>
<dbReference type="NCBIfam" id="TIGR00531">
    <property type="entry name" value="BCCP"/>
    <property type="match status" value="1"/>
</dbReference>
<dbReference type="SUPFAM" id="SSF51230">
    <property type="entry name" value="Single hybrid motif"/>
    <property type="match status" value="1"/>
</dbReference>
<dbReference type="Gene3D" id="2.40.50.100">
    <property type="match status" value="1"/>
</dbReference>
<dbReference type="PRINTS" id="PR01071">
    <property type="entry name" value="ACOABIOTINCC"/>
</dbReference>
<evidence type="ECO:0000256" key="5">
    <source>
        <dbReference type="SAM" id="MobiDB-lite"/>
    </source>
</evidence>
<dbReference type="PANTHER" id="PTHR45266:SF3">
    <property type="entry name" value="OXALOACETATE DECARBOXYLASE ALPHA CHAIN"/>
    <property type="match status" value="1"/>
</dbReference>
<dbReference type="GO" id="GO:0009317">
    <property type="term" value="C:acetyl-CoA carboxylase complex"/>
    <property type="evidence" value="ECO:0007669"/>
    <property type="project" value="InterPro"/>
</dbReference>
<evidence type="ECO:0000313" key="8">
    <source>
        <dbReference type="Proteomes" id="UP000593765"/>
    </source>
</evidence>
<keyword evidence="4" id="KW-0443">Lipid metabolism</keyword>
<protein>
    <recommendedName>
        <fullName evidence="2 4">Biotin carboxyl carrier protein of acetyl-CoA carboxylase</fullName>
    </recommendedName>
</protein>
<keyword evidence="4" id="KW-0444">Lipid biosynthesis</keyword>
<sequence length="180" mass="18445">MAKKKPVKSPDPAKSKSSAGASSSPMDVDLLEQIVKLMSANDLNTVDLRDGGKRVILRRGAVAGPAVQYAMSPAPVMSAPASSAGAPSGPAAPAADDDAGLVPIKSEMVGTFYASPKPGAKAFVNIGSAVVKDESDVCILEAMKTFNTMKSSVTGTIAKVLVQDGQSVQFDQPLFLVKPA</sequence>
<name>A0A7M2WUT5_9BACT</name>
<proteinExistence type="predicted"/>